<organism evidence="1 2">
    <name type="scientific">Mycena alexandri</name>
    <dbReference type="NCBI Taxonomy" id="1745969"/>
    <lineage>
        <taxon>Eukaryota</taxon>
        <taxon>Fungi</taxon>
        <taxon>Dikarya</taxon>
        <taxon>Basidiomycota</taxon>
        <taxon>Agaricomycotina</taxon>
        <taxon>Agaricomycetes</taxon>
        <taxon>Agaricomycetidae</taxon>
        <taxon>Agaricales</taxon>
        <taxon>Marasmiineae</taxon>
        <taxon>Mycenaceae</taxon>
        <taxon>Mycena</taxon>
    </lineage>
</organism>
<dbReference type="EMBL" id="JARJCM010000138">
    <property type="protein sequence ID" value="KAJ7026432.1"/>
    <property type="molecule type" value="Genomic_DNA"/>
</dbReference>
<evidence type="ECO:0000313" key="1">
    <source>
        <dbReference type="EMBL" id="KAJ7026432.1"/>
    </source>
</evidence>
<protein>
    <submittedName>
        <fullName evidence="1">Uncharacterized protein</fullName>
    </submittedName>
</protein>
<dbReference type="AlphaFoldDB" id="A0AAD6SFU7"/>
<evidence type="ECO:0000313" key="2">
    <source>
        <dbReference type="Proteomes" id="UP001218188"/>
    </source>
</evidence>
<proteinExistence type="predicted"/>
<sequence>LAISSVLAKNLHLPRNFAESVFAAATFNLGPRTITYPHYDGRNLLWGWCVVTALGWFNYKRGGHLILWDLGLIIEFPPGSSILMPSALIRHSNIRIGPKEKRFSFTQFSGAGLFRWIDNGLQSDASAEAAISGDRANQERRWNAANRRGEEGINSYQHWP</sequence>
<reference evidence="1" key="1">
    <citation type="submission" date="2023-03" db="EMBL/GenBank/DDBJ databases">
        <title>Massive genome expansion in bonnet fungi (Mycena s.s.) driven by repeated elements and novel gene families across ecological guilds.</title>
        <authorList>
            <consortium name="Lawrence Berkeley National Laboratory"/>
            <person name="Harder C.B."/>
            <person name="Miyauchi S."/>
            <person name="Viragh M."/>
            <person name="Kuo A."/>
            <person name="Thoen E."/>
            <person name="Andreopoulos B."/>
            <person name="Lu D."/>
            <person name="Skrede I."/>
            <person name="Drula E."/>
            <person name="Henrissat B."/>
            <person name="Morin E."/>
            <person name="Kohler A."/>
            <person name="Barry K."/>
            <person name="LaButti K."/>
            <person name="Morin E."/>
            <person name="Salamov A."/>
            <person name="Lipzen A."/>
            <person name="Mereny Z."/>
            <person name="Hegedus B."/>
            <person name="Baldrian P."/>
            <person name="Stursova M."/>
            <person name="Weitz H."/>
            <person name="Taylor A."/>
            <person name="Grigoriev I.V."/>
            <person name="Nagy L.G."/>
            <person name="Martin F."/>
            <person name="Kauserud H."/>
        </authorList>
    </citation>
    <scope>NUCLEOTIDE SEQUENCE</scope>
    <source>
        <strain evidence="1">CBHHK200</strain>
    </source>
</reference>
<feature type="non-terminal residue" evidence="1">
    <location>
        <position position="1"/>
    </location>
</feature>
<dbReference type="Gene3D" id="3.60.130.30">
    <property type="match status" value="1"/>
</dbReference>
<accession>A0AAD6SFU7</accession>
<gene>
    <name evidence="1" type="ORF">C8F04DRAFT_966393</name>
</gene>
<keyword evidence="2" id="KW-1185">Reference proteome</keyword>
<name>A0AAD6SFU7_9AGAR</name>
<comment type="caution">
    <text evidence="1">The sequence shown here is derived from an EMBL/GenBank/DDBJ whole genome shotgun (WGS) entry which is preliminary data.</text>
</comment>
<dbReference type="Proteomes" id="UP001218188">
    <property type="component" value="Unassembled WGS sequence"/>
</dbReference>